<sequence>MDPAIQARQANNLQEEGIRASDHSSSPRIAHTLTACCRCRKRKTRCDPGLPRCGPCERSNSHCEYYDPAKDTKIPRNYVIHLQQKVRNLEEQLARLENDELDPDPEDVMRDAAAVKVQDSNESKYLGPSSGIAITRLVMQLAKEFTDSKSISDIVPDASAQSIKARFAQEDTKPTSKVYPMVSDVAAEELPNRELTGQLVKLFYMKVHPMYPIFHEPSFDQDVEDVFNGSEDPAKNFCLRMVIAISLQKMDTQYAGLADAYYLAALKYFERAVKPMNLRTLQCFALIAGYSLLTPTRTAVYYIIGLAVRLTQALGFNEEKTIILGRNGQRADPLEVDMRRRVFWIILVMEYGLSHSLGRPSNFATALDHFDVGFFEIVEDQYITPDGILPAPQASMKKWISQHFFKMRLLQLEIRRKLYQRKRSEPKNDQDPWFKDMEAKLIAWRDTSPPEDAGSGLNKAWFIGRYNTMVVFLFRPSPQVPRPSPAAAVRCYDACQFNIHMQREQIETRNVDLTWIFTQSLFMAINTMLWSLSYEDVRRQHSREDVMYHLDVALEAVELASVRWPGVASALELYRNLIGACIKVYDKHGDIPIAANSPSDMASVTGPNRSRTTSPVTVSSISLATPPERSQPPFGFISPEIYGTAGPVTSAGGVYQTSPSSAAASPSYSSAPMASAQPVHSSRSSIEGSKPMQYHNIPNYDPNSALNPLPATFSELPSWNPSFTFSQGQDTYNIPAQMQTQSPGYADLNGYFTLNPYAMPYQDLYGLPSWTQERSGNGLTQSEQMELMRSLETEGTGQIDTMIQESYAVLSPRAAAY</sequence>
<dbReference type="EMBL" id="JAPDRP010000009">
    <property type="protein sequence ID" value="KAJ9644539.1"/>
    <property type="molecule type" value="Genomic_DNA"/>
</dbReference>
<gene>
    <name evidence="1" type="ORF">H2199_003502</name>
</gene>
<evidence type="ECO:0000313" key="1">
    <source>
        <dbReference type="EMBL" id="KAJ9644539.1"/>
    </source>
</evidence>
<keyword evidence="2" id="KW-1185">Reference proteome</keyword>
<evidence type="ECO:0000313" key="2">
    <source>
        <dbReference type="Proteomes" id="UP001172680"/>
    </source>
</evidence>
<organism evidence="1 2">
    <name type="scientific">Coniosporium tulheliwenetii</name>
    <dbReference type="NCBI Taxonomy" id="3383036"/>
    <lineage>
        <taxon>Eukaryota</taxon>
        <taxon>Fungi</taxon>
        <taxon>Dikarya</taxon>
        <taxon>Ascomycota</taxon>
        <taxon>Pezizomycotina</taxon>
        <taxon>Dothideomycetes</taxon>
        <taxon>Dothideomycetes incertae sedis</taxon>
        <taxon>Coniosporium</taxon>
    </lineage>
</organism>
<name>A0ACC2ZAN2_9PEZI</name>
<comment type="caution">
    <text evidence="1">The sequence shown here is derived from an EMBL/GenBank/DDBJ whole genome shotgun (WGS) entry which is preliminary data.</text>
</comment>
<reference evidence="1" key="1">
    <citation type="submission" date="2022-10" db="EMBL/GenBank/DDBJ databases">
        <title>Culturing micro-colonial fungi from biological soil crusts in the Mojave desert and describing Neophaeococcomyces mojavensis, and introducing the new genera and species Taxawa tesnikishii.</title>
        <authorList>
            <person name="Kurbessoian T."/>
            <person name="Stajich J.E."/>
        </authorList>
    </citation>
    <scope>NUCLEOTIDE SEQUENCE</scope>
    <source>
        <strain evidence="1">JES_115</strain>
    </source>
</reference>
<accession>A0ACC2ZAN2</accession>
<dbReference type="Proteomes" id="UP001172680">
    <property type="component" value="Unassembled WGS sequence"/>
</dbReference>
<protein>
    <submittedName>
        <fullName evidence="1">Uncharacterized protein</fullName>
    </submittedName>
</protein>
<proteinExistence type="predicted"/>